<keyword evidence="4 7" id="KW-0808">Transferase</keyword>
<feature type="active site" description="Nucleophile" evidence="7 9">
    <location>
        <position position="2"/>
    </location>
</feature>
<dbReference type="GO" id="GO:0004044">
    <property type="term" value="F:amidophosphoribosyltransferase activity"/>
    <property type="evidence" value="ECO:0007669"/>
    <property type="project" value="UniProtKB-UniRule"/>
</dbReference>
<evidence type="ECO:0000256" key="6">
    <source>
        <dbReference type="ARBA" id="ARBA00022962"/>
    </source>
</evidence>
<dbReference type="Pfam" id="PF13522">
    <property type="entry name" value="GATase_6"/>
    <property type="match status" value="1"/>
</dbReference>
<dbReference type="EC" id="2.4.2.14" evidence="7"/>
<dbReference type="GO" id="GO:0006189">
    <property type="term" value="P:'de novo' IMP biosynthetic process"/>
    <property type="evidence" value="ECO:0007669"/>
    <property type="project" value="UniProtKB-UniRule"/>
</dbReference>
<keyword evidence="7 10" id="KW-0460">Magnesium</keyword>
<dbReference type="InterPro" id="IPR017932">
    <property type="entry name" value="GATase_2_dom"/>
</dbReference>
<dbReference type="EMBL" id="CP009498">
    <property type="protein sequence ID" value="AKL97749.1"/>
    <property type="molecule type" value="Genomic_DNA"/>
</dbReference>
<dbReference type="PROSITE" id="PS51278">
    <property type="entry name" value="GATASE_TYPE_2"/>
    <property type="match status" value="1"/>
</dbReference>
<evidence type="ECO:0000256" key="2">
    <source>
        <dbReference type="ARBA" id="ARBA00010138"/>
    </source>
</evidence>
<dbReference type="InterPro" id="IPR005854">
    <property type="entry name" value="PurF"/>
</dbReference>
<feature type="binding site" evidence="7 11">
    <location>
        <position position="236"/>
    </location>
    <ligand>
        <name>[4Fe-4S] cluster</name>
        <dbReference type="ChEBI" id="CHEBI:49883"/>
    </ligand>
</feature>
<protein>
    <recommendedName>
        <fullName evidence="7">Amidophosphoribosyltransferase</fullName>
        <shortName evidence="7">ATase</shortName>
        <ecNumber evidence="7">2.4.2.14</ecNumber>
    </recommendedName>
    <alternativeName>
        <fullName evidence="7">Glutamine phosphoribosylpyrophosphate amidotransferase</fullName>
        <shortName evidence="7">GPATase</shortName>
    </alternativeName>
</protein>
<dbReference type="PANTHER" id="PTHR11907">
    <property type="entry name" value="AMIDOPHOSPHORIBOSYLTRANSFERASE"/>
    <property type="match status" value="1"/>
</dbReference>
<sequence>MCGIIGVENSKDAATLVAAGLMTLQHRGEESAGITISGDGNMKTFRSMGLVARLVNSDALNKHEGTAAIGHVRYTTSAKSTLINAQPFQIECIHGQVSVVHNGNITNFIKLRDMLLKKGAIFSHTSDTEVFLHLIAMSKGNFPNVVAKSMSLVEGAFSLVVLRDKTLIGARDVHGFRPLVLGKLDNSYIIASESAAVEVLGGKYIRDIAPGEIVVIENGKIVKSFFYKKSKKQSTCIFEQVYFSRPDSIMFGQTVKSARMKMGQLLARQMKGVKADLVMPVPDTGYYAALGFSRESGILFEQGFVRNHYLGRSFIKPAQNLRDLTAKLKLRPIREVVSGKEIIVIDDSIVRGTTSRRMINALKEAGAKKIHFVLSCPPIIGSCYYGIDTPTKNHLIAANQATDQIRKYLGVETLTFLNLHNMVKACRGEKDNVFCTGCFTGKYPTKISKDTYKEGC</sequence>
<dbReference type="CDD" id="cd00715">
    <property type="entry name" value="GPATase_N"/>
    <property type="match status" value="1"/>
</dbReference>
<dbReference type="GO" id="GO:0051539">
    <property type="term" value="F:4 iron, 4 sulfur cluster binding"/>
    <property type="evidence" value="ECO:0007669"/>
    <property type="project" value="UniProtKB-KW"/>
</dbReference>
<dbReference type="HAMAP" id="MF_01931">
    <property type="entry name" value="PurF"/>
    <property type="match status" value="1"/>
</dbReference>
<dbReference type="Proteomes" id="UP000035337">
    <property type="component" value="Chromosome"/>
</dbReference>
<keyword evidence="3 7" id="KW-0328">Glycosyltransferase</keyword>
<feature type="domain" description="Glutamine amidotransferase type-2" evidence="12">
    <location>
        <begin position="2"/>
        <end position="219"/>
    </location>
</feature>
<comment type="similarity">
    <text evidence="2 7 8">In the C-terminal section; belongs to the purine/pyrimidine phosphoribosyltransferase family.</text>
</comment>
<dbReference type="UniPathway" id="UPA00074">
    <property type="reaction ID" value="UER00124"/>
</dbReference>
<evidence type="ECO:0000256" key="9">
    <source>
        <dbReference type="PIRSR" id="PIRSR000485-1"/>
    </source>
</evidence>
<keyword evidence="7 10" id="KW-0479">Metal-binding</keyword>
<keyword evidence="7 11" id="KW-0408">Iron</keyword>
<dbReference type="CDD" id="cd06223">
    <property type="entry name" value="PRTases_typeI"/>
    <property type="match status" value="1"/>
</dbReference>
<accession>A0A0G3WJS6</accession>
<dbReference type="OrthoDB" id="9801213at2"/>
<comment type="cofactor">
    <cofactor evidence="7 11">
        <name>[4Fe-4S] cluster</name>
        <dbReference type="ChEBI" id="CHEBI:49883"/>
    </cofactor>
    <text evidence="7 11">Binds 1 [4Fe-4S] cluster per subunit.</text>
</comment>
<evidence type="ECO:0000256" key="4">
    <source>
        <dbReference type="ARBA" id="ARBA00022679"/>
    </source>
</evidence>
<evidence type="ECO:0000256" key="3">
    <source>
        <dbReference type="ARBA" id="ARBA00022676"/>
    </source>
</evidence>
<comment type="catalytic activity">
    <reaction evidence="7 8">
        <text>5-phospho-beta-D-ribosylamine + L-glutamate + diphosphate = 5-phospho-alpha-D-ribose 1-diphosphate + L-glutamine + H2O</text>
        <dbReference type="Rhea" id="RHEA:14905"/>
        <dbReference type="ChEBI" id="CHEBI:15377"/>
        <dbReference type="ChEBI" id="CHEBI:29985"/>
        <dbReference type="ChEBI" id="CHEBI:33019"/>
        <dbReference type="ChEBI" id="CHEBI:58017"/>
        <dbReference type="ChEBI" id="CHEBI:58359"/>
        <dbReference type="ChEBI" id="CHEBI:58681"/>
        <dbReference type="EC" id="2.4.2.14"/>
    </reaction>
</comment>
<dbReference type="GO" id="GO:0009113">
    <property type="term" value="P:purine nucleobase biosynthetic process"/>
    <property type="evidence" value="ECO:0007669"/>
    <property type="project" value="UniProtKB-UniRule"/>
</dbReference>
<dbReference type="GO" id="GO:0000287">
    <property type="term" value="F:magnesium ion binding"/>
    <property type="evidence" value="ECO:0007669"/>
    <property type="project" value="UniProtKB-UniRule"/>
</dbReference>
<dbReference type="InterPro" id="IPR035584">
    <property type="entry name" value="PurF_N"/>
</dbReference>
<keyword evidence="7" id="KW-0004">4Fe-4S</keyword>
<dbReference type="STRING" id="1408281.Epro_0370"/>
<feature type="binding site" evidence="7 10">
    <location>
        <position position="346"/>
    </location>
    <ligand>
        <name>Mg(2+)</name>
        <dbReference type="ChEBI" id="CHEBI:18420"/>
    </ligand>
</feature>
<evidence type="ECO:0000313" key="13">
    <source>
        <dbReference type="EMBL" id="AKL97749.1"/>
    </source>
</evidence>
<organism evidence="13 14">
    <name type="scientific">Endomicrobium proavitum</name>
    <dbReference type="NCBI Taxonomy" id="1408281"/>
    <lineage>
        <taxon>Bacteria</taxon>
        <taxon>Pseudomonadati</taxon>
        <taxon>Elusimicrobiota</taxon>
        <taxon>Endomicrobiia</taxon>
        <taxon>Endomicrobiales</taxon>
        <taxon>Endomicrobiaceae</taxon>
        <taxon>Endomicrobium</taxon>
    </lineage>
</organism>
<keyword evidence="6 7" id="KW-0315">Glutamine amidotransferase</keyword>
<dbReference type="AlphaFoldDB" id="A0A0G3WJS6"/>
<feature type="binding site" evidence="7 10">
    <location>
        <position position="347"/>
    </location>
    <ligand>
        <name>Mg(2+)</name>
        <dbReference type="ChEBI" id="CHEBI:18420"/>
    </ligand>
</feature>
<reference evidence="13 14" key="1">
    <citation type="submission" date="2014-09" db="EMBL/GenBank/DDBJ databases">
        <title>Complete genome sequence of Endomicrobium proavitum.</title>
        <authorList>
            <person name="Zheng H."/>
        </authorList>
    </citation>
    <scope>NUCLEOTIDE SEQUENCE [LARGE SCALE GENOMIC DNA]</scope>
    <source>
        <strain evidence="13 14">Rsa215</strain>
    </source>
</reference>
<dbReference type="KEGG" id="epo:Epro_0370"/>
<dbReference type="InterPro" id="IPR029057">
    <property type="entry name" value="PRTase-like"/>
</dbReference>
<evidence type="ECO:0000256" key="10">
    <source>
        <dbReference type="PIRSR" id="PIRSR000485-2"/>
    </source>
</evidence>
<keyword evidence="5 7" id="KW-0658">Purine biosynthesis</keyword>
<dbReference type="Gene3D" id="3.60.20.10">
    <property type="entry name" value="Glutamine Phosphoribosylpyrophosphate, subunit 1, domain 1"/>
    <property type="match status" value="1"/>
</dbReference>
<feature type="binding site" evidence="7 11">
    <location>
        <position position="383"/>
    </location>
    <ligand>
        <name>[4Fe-4S] cluster</name>
        <dbReference type="ChEBI" id="CHEBI:49883"/>
    </ligand>
</feature>
<comment type="function">
    <text evidence="7">Catalyzes the formation of phosphoribosylamine from phosphoribosylpyrophosphate (PRPP) and glutamine.</text>
</comment>
<dbReference type="NCBIfam" id="TIGR01134">
    <property type="entry name" value="purF"/>
    <property type="match status" value="1"/>
</dbReference>
<gene>
    <name evidence="7 13" type="primary">purF</name>
    <name evidence="13" type="ORF">Epro_0370</name>
</gene>
<keyword evidence="14" id="KW-1185">Reference proteome</keyword>
<keyword evidence="7 11" id="KW-0411">Iron-sulfur</keyword>
<evidence type="ECO:0000313" key="14">
    <source>
        <dbReference type="Proteomes" id="UP000035337"/>
    </source>
</evidence>
<evidence type="ECO:0000259" key="12">
    <source>
        <dbReference type="PROSITE" id="PS51278"/>
    </source>
</evidence>
<evidence type="ECO:0000256" key="7">
    <source>
        <dbReference type="HAMAP-Rule" id="MF_01931"/>
    </source>
</evidence>
<dbReference type="SUPFAM" id="SSF53271">
    <property type="entry name" value="PRTase-like"/>
    <property type="match status" value="1"/>
</dbReference>
<name>A0A0G3WJS6_9BACT</name>
<proteinExistence type="inferred from homology"/>
<feature type="binding site" evidence="7 11">
    <location>
        <position position="438"/>
    </location>
    <ligand>
        <name>[4Fe-4S] cluster</name>
        <dbReference type="ChEBI" id="CHEBI:49883"/>
    </ligand>
</feature>
<evidence type="ECO:0000256" key="8">
    <source>
        <dbReference type="PIRNR" id="PIRNR000485"/>
    </source>
</evidence>
<feature type="binding site" evidence="7 10">
    <location>
        <position position="284"/>
    </location>
    <ligand>
        <name>Mg(2+)</name>
        <dbReference type="ChEBI" id="CHEBI:18420"/>
    </ligand>
</feature>
<comment type="cofactor">
    <cofactor evidence="7 10">
        <name>Mg(2+)</name>
        <dbReference type="ChEBI" id="CHEBI:18420"/>
    </cofactor>
    <text evidence="7 10">Binds 1 Mg(2+) ion per subunit.</text>
</comment>
<dbReference type="PIRSF" id="PIRSF000485">
    <property type="entry name" value="Amd_phspho_trans"/>
    <property type="match status" value="1"/>
</dbReference>
<dbReference type="InterPro" id="IPR000836">
    <property type="entry name" value="PRTase_dom"/>
</dbReference>
<evidence type="ECO:0000256" key="5">
    <source>
        <dbReference type="ARBA" id="ARBA00022755"/>
    </source>
</evidence>
<evidence type="ECO:0000256" key="1">
    <source>
        <dbReference type="ARBA" id="ARBA00005209"/>
    </source>
</evidence>
<dbReference type="SUPFAM" id="SSF56235">
    <property type="entry name" value="N-terminal nucleophile aminohydrolases (Ntn hydrolases)"/>
    <property type="match status" value="1"/>
</dbReference>
<dbReference type="InterPro" id="IPR029055">
    <property type="entry name" value="Ntn_hydrolases_N"/>
</dbReference>
<dbReference type="RefSeq" id="WP_052570068.1">
    <property type="nucleotide sequence ID" value="NZ_CP009498.1"/>
</dbReference>
<evidence type="ECO:0000256" key="11">
    <source>
        <dbReference type="PIRSR" id="PIRSR000485-3"/>
    </source>
</evidence>
<feature type="binding site" evidence="7 11">
    <location>
        <position position="435"/>
    </location>
    <ligand>
        <name>[4Fe-4S] cluster</name>
        <dbReference type="ChEBI" id="CHEBI:49883"/>
    </ligand>
</feature>
<dbReference type="PATRIC" id="fig|1408281.3.peg.383"/>
<dbReference type="Gene3D" id="3.40.50.2020">
    <property type="match status" value="1"/>
</dbReference>
<comment type="pathway">
    <text evidence="1 7 8">Purine metabolism; IMP biosynthesis via de novo pathway; N(1)-(5-phospho-D-ribosyl)glycinamide from 5-phospho-alpha-D-ribose 1-diphosphate: step 1/2.</text>
</comment>